<comment type="caution">
    <text evidence="2">The sequence shown here is derived from an EMBL/GenBank/DDBJ whole genome shotgun (WGS) entry which is preliminary data.</text>
</comment>
<evidence type="ECO:0000256" key="1">
    <source>
        <dbReference type="SAM" id="MobiDB-lite"/>
    </source>
</evidence>
<dbReference type="EMBL" id="BMAV01018488">
    <property type="protein sequence ID" value="GFY70890.1"/>
    <property type="molecule type" value="Genomic_DNA"/>
</dbReference>
<feature type="compositionally biased region" description="Basic and acidic residues" evidence="1">
    <location>
        <begin position="121"/>
        <end position="147"/>
    </location>
</feature>
<dbReference type="Proteomes" id="UP000886998">
    <property type="component" value="Unassembled WGS sequence"/>
</dbReference>
<feature type="compositionally biased region" description="Polar residues" evidence="1">
    <location>
        <begin position="87"/>
        <end position="101"/>
    </location>
</feature>
<feature type="region of interest" description="Disordered" evidence="1">
    <location>
        <begin position="21"/>
        <end position="147"/>
    </location>
</feature>
<keyword evidence="3" id="KW-1185">Reference proteome</keyword>
<proteinExistence type="predicted"/>
<reference evidence="2" key="1">
    <citation type="submission" date="2020-08" db="EMBL/GenBank/DDBJ databases">
        <title>Multicomponent nature underlies the extraordinary mechanical properties of spider dragline silk.</title>
        <authorList>
            <person name="Kono N."/>
            <person name="Nakamura H."/>
            <person name="Mori M."/>
            <person name="Yoshida Y."/>
            <person name="Ohtoshi R."/>
            <person name="Malay A.D."/>
            <person name="Moran D.A.P."/>
            <person name="Tomita M."/>
            <person name="Numata K."/>
            <person name="Arakawa K."/>
        </authorList>
    </citation>
    <scope>NUCLEOTIDE SEQUENCE</scope>
</reference>
<sequence length="147" mass="16832">MIGVNKTKKFRQEVTGYKRSILLQGPGTSEKTKKRTRQVKTTLQKRDIGPYNLRPRVKKAAESKSSRGEMHDQGRPLLSRGRRFQQPRPTTRIQATGSSLDTRVVKSRNRSLGVDNQVGRIHNEAEEPNSKNARRLEESQRAEGLRR</sequence>
<feature type="compositionally biased region" description="Basic and acidic residues" evidence="1">
    <location>
        <begin position="59"/>
        <end position="74"/>
    </location>
</feature>
<evidence type="ECO:0000313" key="3">
    <source>
        <dbReference type="Proteomes" id="UP000886998"/>
    </source>
</evidence>
<organism evidence="2 3">
    <name type="scientific">Trichonephila inaurata madagascariensis</name>
    <dbReference type="NCBI Taxonomy" id="2747483"/>
    <lineage>
        <taxon>Eukaryota</taxon>
        <taxon>Metazoa</taxon>
        <taxon>Ecdysozoa</taxon>
        <taxon>Arthropoda</taxon>
        <taxon>Chelicerata</taxon>
        <taxon>Arachnida</taxon>
        <taxon>Araneae</taxon>
        <taxon>Araneomorphae</taxon>
        <taxon>Entelegynae</taxon>
        <taxon>Araneoidea</taxon>
        <taxon>Nephilidae</taxon>
        <taxon>Trichonephila</taxon>
        <taxon>Trichonephila inaurata</taxon>
    </lineage>
</organism>
<gene>
    <name evidence="2" type="ORF">TNIN_200431</name>
</gene>
<accession>A0A8X6YHB7</accession>
<protein>
    <submittedName>
        <fullName evidence="2">Uncharacterized protein</fullName>
    </submittedName>
</protein>
<dbReference type="AlphaFoldDB" id="A0A8X6YHB7"/>
<evidence type="ECO:0000313" key="2">
    <source>
        <dbReference type="EMBL" id="GFY70890.1"/>
    </source>
</evidence>
<name>A0A8X6YHB7_9ARAC</name>